<comment type="caution">
    <text evidence="2">The sequence shown here is derived from an EMBL/GenBank/DDBJ whole genome shotgun (WGS) entry which is preliminary data.</text>
</comment>
<keyword evidence="2" id="KW-0687">Ribonucleoprotein</keyword>
<gene>
    <name evidence="2" type="ORF">B1R32_11285</name>
</gene>
<evidence type="ECO:0000313" key="3">
    <source>
        <dbReference type="Proteomes" id="UP000237684"/>
    </source>
</evidence>
<dbReference type="AlphaFoldDB" id="A0A2S8SRK7"/>
<dbReference type="CDD" id="cd04301">
    <property type="entry name" value="NAT_SF"/>
    <property type="match status" value="1"/>
</dbReference>
<reference evidence="2 3" key="1">
    <citation type="journal article" date="2018" name="Syst. Appl. Microbiol.">
        <title>Abditibacterium utsteinense sp. nov., the first cultivated member of candidate phylum FBP, isolated from ice-free Antarctic soil samples.</title>
        <authorList>
            <person name="Tahon G."/>
            <person name="Tytgat B."/>
            <person name="Lebbe L."/>
            <person name="Carlier A."/>
            <person name="Willems A."/>
        </authorList>
    </citation>
    <scope>NUCLEOTIDE SEQUENCE [LARGE SCALE GENOMIC DNA]</scope>
    <source>
        <strain evidence="2 3">LMG 29911</strain>
    </source>
</reference>
<dbReference type="PROSITE" id="PS51186">
    <property type="entry name" value="GNAT"/>
    <property type="match status" value="1"/>
</dbReference>
<keyword evidence="3" id="KW-1185">Reference proteome</keyword>
<protein>
    <submittedName>
        <fullName evidence="2">Ribosomal protein S18 acetylase RimI</fullName>
    </submittedName>
</protein>
<dbReference type="SUPFAM" id="SSF55729">
    <property type="entry name" value="Acyl-CoA N-acyltransferases (Nat)"/>
    <property type="match status" value="1"/>
</dbReference>
<dbReference type="RefSeq" id="WP_106380508.1">
    <property type="nucleotide sequence ID" value="NZ_NIGF01000012.1"/>
</dbReference>
<feature type="domain" description="N-acetyltransferase" evidence="1">
    <location>
        <begin position="32"/>
        <end position="162"/>
    </location>
</feature>
<dbReference type="GO" id="GO:0005840">
    <property type="term" value="C:ribosome"/>
    <property type="evidence" value="ECO:0007669"/>
    <property type="project" value="UniProtKB-KW"/>
</dbReference>
<name>A0A2S8SRK7_9BACT</name>
<dbReference type="GO" id="GO:0016747">
    <property type="term" value="F:acyltransferase activity, transferring groups other than amino-acyl groups"/>
    <property type="evidence" value="ECO:0007669"/>
    <property type="project" value="InterPro"/>
</dbReference>
<dbReference type="EMBL" id="NIGF01000012">
    <property type="protein sequence ID" value="PQV63430.1"/>
    <property type="molecule type" value="Genomic_DNA"/>
</dbReference>
<dbReference type="Proteomes" id="UP000237684">
    <property type="component" value="Unassembled WGS sequence"/>
</dbReference>
<accession>A0A2S8SRK7</accession>
<dbReference type="Gene3D" id="3.40.630.30">
    <property type="match status" value="1"/>
</dbReference>
<proteinExistence type="predicted"/>
<evidence type="ECO:0000259" key="1">
    <source>
        <dbReference type="PROSITE" id="PS51186"/>
    </source>
</evidence>
<organism evidence="2 3">
    <name type="scientific">Abditibacterium utsteinense</name>
    <dbReference type="NCBI Taxonomy" id="1960156"/>
    <lineage>
        <taxon>Bacteria</taxon>
        <taxon>Pseudomonadati</taxon>
        <taxon>Abditibacteriota</taxon>
        <taxon>Abditibacteriia</taxon>
        <taxon>Abditibacteriales</taxon>
        <taxon>Abditibacteriaceae</taxon>
        <taxon>Abditibacterium</taxon>
    </lineage>
</organism>
<evidence type="ECO:0000313" key="2">
    <source>
        <dbReference type="EMBL" id="PQV63430.1"/>
    </source>
</evidence>
<dbReference type="InParanoid" id="A0A2S8SRK7"/>
<dbReference type="InterPro" id="IPR016181">
    <property type="entry name" value="Acyl_CoA_acyltransferase"/>
</dbReference>
<keyword evidence="2" id="KW-0689">Ribosomal protein</keyword>
<sequence>MNSPIENSLETHVQMARPHLNNWAASSLPAGFSIRVYQSGDEVNWRAIQERADPFNSFDDTTFATWFGDDEAVLRARQRYLLAPDGQVIGTATAWFDNSQTGRVHWVAIVPEYQGRRLARPLLWVIGQTLRELGHTSAVLTTSIERPVAIALYRTLGFEIVK</sequence>
<dbReference type="InterPro" id="IPR000182">
    <property type="entry name" value="GNAT_dom"/>
</dbReference>
<dbReference type="OrthoDB" id="581534at2"/>
<dbReference type="Pfam" id="PF00583">
    <property type="entry name" value="Acetyltransf_1"/>
    <property type="match status" value="1"/>
</dbReference>